<feature type="active site" description="Proton donor/acceptor" evidence="7">
    <location>
        <position position="366"/>
    </location>
</feature>
<evidence type="ECO:0000256" key="1">
    <source>
        <dbReference type="ARBA" id="ARBA00004752"/>
    </source>
</evidence>
<dbReference type="InterPro" id="IPR052905">
    <property type="entry name" value="LD-transpeptidase_YkuD-like"/>
</dbReference>
<keyword evidence="11" id="KW-1185">Reference proteome</keyword>
<dbReference type="GO" id="GO:0008360">
    <property type="term" value="P:regulation of cell shape"/>
    <property type="evidence" value="ECO:0007669"/>
    <property type="project" value="UniProtKB-UniRule"/>
</dbReference>
<keyword evidence="6 7" id="KW-0961">Cell wall biogenesis/degradation</keyword>
<dbReference type="PANTHER" id="PTHR41533:SF2">
    <property type="entry name" value="BLR7131 PROTEIN"/>
    <property type="match status" value="1"/>
</dbReference>
<keyword evidence="3" id="KW-0808">Transferase</keyword>
<feature type="chain" id="PRO_5019145727" evidence="8">
    <location>
        <begin position="37"/>
        <end position="455"/>
    </location>
</feature>
<dbReference type="Pfam" id="PF20142">
    <property type="entry name" value="Scaffold"/>
    <property type="match status" value="1"/>
</dbReference>
<evidence type="ECO:0000256" key="4">
    <source>
        <dbReference type="ARBA" id="ARBA00022960"/>
    </source>
</evidence>
<protein>
    <submittedName>
        <fullName evidence="10">L,D-transpeptidase</fullName>
    </submittedName>
</protein>
<dbReference type="CDD" id="cd16913">
    <property type="entry name" value="YkuD_like"/>
    <property type="match status" value="1"/>
</dbReference>
<evidence type="ECO:0000256" key="7">
    <source>
        <dbReference type="PROSITE-ProRule" id="PRU01373"/>
    </source>
</evidence>
<evidence type="ECO:0000313" key="11">
    <source>
        <dbReference type="Proteomes" id="UP000274661"/>
    </source>
</evidence>
<evidence type="ECO:0000256" key="6">
    <source>
        <dbReference type="ARBA" id="ARBA00023316"/>
    </source>
</evidence>
<gene>
    <name evidence="10" type="ORF">HMF7854_03705</name>
</gene>
<dbReference type="UniPathway" id="UPA00219"/>
<dbReference type="PROSITE" id="PS52029">
    <property type="entry name" value="LD_TPASE"/>
    <property type="match status" value="1"/>
</dbReference>
<dbReference type="GO" id="GO:0071555">
    <property type="term" value="P:cell wall organization"/>
    <property type="evidence" value="ECO:0007669"/>
    <property type="project" value="UniProtKB-UniRule"/>
</dbReference>
<dbReference type="PANTHER" id="PTHR41533">
    <property type="entry name" value="L,D-TRANSPEPTIDASE HI_1667-RELATED"/>
    <property type="match status" value="1"/>
</dbReference>
<feature type="signal peptide" evidence="8">
    <location>
        <begin position="1"/>
        <end position="36"/>
    </location>
</feature>
<dbReference type="GO" id="GO:0004180">
    <property type="term" value="F:carboxypeptidase activity"/>
    <property type="evidence" value="ECO:0007669"/>
    <property type="project" value="UniProtKB-ARBA"/>
</dbReference>
<feature type="domain" description="L,D-TPase catalytic" evidence="9">
    <location>
        <begin position="230"/>
        <end position="423"/>
    </location>
</feature>
<evidence type="ECO:0000256" key="3">
    <source>
        <dbReference type="ARBA" id="ARBA00022679"/>
    </source>
</evidence>
<keyword evidence="5 7" id="KW-0573">Peptidoglycan synthesis</keyword>
<dbReference type="InterPro" id="IPR005490">
    <property type="entry name" value="LD_TPept_cat_dom"/>
</dbReference>
<comment type="similarity">
    <text evidence="2">Belongs to the YkuD family.</text>
</comment>
<accession>A0A429V813</accession>
<dbReference type="Gene3D" id="2.40.440.10">
    <property type="entry name" value="L,D-transpeptidase catalytic domain-like"/>
    <property type="match status" value="1"/>
</dbReference>
<dbReference type="Proteomes" id="UP000274661">
    <property type="component" value="Unassembled WGS sequence"/>
</dbReference>
<keyword evidence="8" id="KW-0732">Signal</keyword>
<dbReference type="SUPFAM" id="SSF141523">
    <property type="entry name" value="L,D-transpeptidase catalytic domain-like"/>
    <property type="match status" value="1"/>
</dbReference>
<comment type="caution">
    <text evidence="10">The sequence shown here is derived from an EMBL/GenBank/DDBJ whole genome shotgun (WGS) entry which is preliminary data.</text>
</comment>
<proteinExistence type="inferred from homology"/>
<evidence type="ECO:0000259" key="9">
    <source>
        <dbReference type="PROSITE" id="PS52029"/>
    </source>
</evidence>
<dbReference type="EMBL" id="RWJF01000001">
    <property type="protein sequence ID" value="RST30032.1"/>
    <property type="molecule type" value="Genomic_DNA"/>
</dbReference>
<organism evidence="10 11">
    <name type="scientific">Sphingomonas ginkgonis</name>
    <dbReference type="NCBI Taxonomy" id="2315330"/>
    <lineage>
        <taxon>Bacteria</taxon>
        <taxon>Pseudomonadati</taxon>
        <taxon>Pseudomonadota</taxon>
        <taxon>Alphaproteobacteria</taxon>
        <taxon>Sphingomonadales</taxon>
        <taxon>Sphingomonadaceae</taxon>
        <taxon>Sphingomonas</taxon>
    </lineage>
</organism>
<dbReference type="Pfam" id="PF03734">
    <property type="entry name" value="YkuD"/>
    <property type="match status" value="1"/>
</dbReference>
<name>A0A429V813_9SPHN</name>
<dbReference type="InterPro" id="IPR045380">
    <property type="entry name" value="LD_TPept_scaffold_dom"/>
</dbReference>
<evidence type="ECO:0000256" key="5">
    <source>
        <dbReference type="ARBA" id="ARBA00022984"/>
    </source>
</evidence>
<dbReference type="AlphaFoldDB" id="A0A429V813"/>
<dbReference type="InterPro" id="IPR038063">
    <property type="entry name" value="Transpep_catalytic_dom"/>
</dbReference>
<reference evidence="10 11" key="1">
    <citation type="submission" date="2018-12" db="EMBL/GenBank/DDBJ databases">
        <title>Sphingomonas sp. HMF7854 Genome sequencing and assembly.</title>
        <authorList>
            <person name="Cha I."/>
            <person name="Kang H."/>
            <person name="Kim H."/>
            <person name="Kang J."/>
            <person name="Joh K."/>
        </authorList>
    </citation>
    <scope>NUCLEOTIDE SEQUENCE [LARGE SCALE GENOMIC DNA]</scope>
    <source>
        <strain evidence="10 11">HMF7854</strain>
    </source>
</reference>
<keyword evidence="4 7" id="KW-0133">Cell shape</keyword>
<comment type="pathway">
    <text evidence="1 7">Cell wall biogenesis; peptidoglycan biosynthesis.</text>
</comment>
<dbReference type="GO" id="GO:0009252">
    <property type="term" value="P:peptidoglycan biosynthetic process"/>
    <property type="evidence" value="ECO:0007669"/>
    <property type="project" value="UniProtKB-UniPathway"/>
</dbReference>
<evidence type="ECO:0000256" key="2">
    <source>
        <dbReference type="ARBA" id="ARBA00005992"/>
    </source>
</evidence>
<dbReference type="GO" id="GO:0016740">
    <property type="term" value="F:transferase activity"/>
    <property type="evidence" value="ECO:0007669"/>
    <property type="project" value="UniProtKB-KW"/>
</dbReference>
<sequence length="455" mass="49245">MASMRNQRAGLRPARALFRSGLLAVTLAAAPAVGHAAEPFSSAAYLAGTAGSSSAALGSDQTVAAFYNARERRPLWLAQGPGAAEQLIALLASSRLDGLDPDKFKPGSLERAVRSADSGNPRAVAKADSLLSQAFVNYVRQLRDTSQSGIVYGDPAVRPLPATPRAILEEAARAPDIAGYVQTMGWMNPLYGQLRQTALQQNVLADRGAADLVARNLQRARVLPVDRGQKYVVVDTAAARLYMFEGGRPVDSMKVVVGKPTQPTPLLASAIRNVVLNPYWNVPDDLTAERIAPRVVGEGMKYFTSKRYQVLSDWGDSPRLLDARTIDWAAVRDGRAQVRVRQLPGPDNAMGRMKFTLPNDLGIYLHDTNDPGKFDEAARNFSGGCVRLEAAPRLARFLFGKRPTPKGQAPEQKVELPAPIPVYMTYLTATAQDGTLVFRDDVYHRDGGAARLASR</sequence>
<evidence type="ECO:0000313" key="10">
    <source>
        <dbReference type="EMBL" id="RST30032.1"/>
    </source>
</evidence>
<evidence type="ECO:0000256" key="8">
    <source>
        <dbReference type="SAM" id="SignalP"/>
    </source>
</evidence>
<feature type="active site" description="Nucleophile" evidence="7">
    <location>
        <position position="385"/>
    </location>
</feature>